<evidence type="ECO:0000313" key="2">
    <source>
        <dbReference type="EMBL" id="TDM02593.1"/>
    </source>
</evidence>
<accession>A0A4R6BLD4</accession>
<feature type="domain" description="YokE-like PH" evidence="1">
    <location>
        <begin position="55"/>
        <end position="157"/>
    </location>
</feature>
<comment type="caution">
    <text evidence="2">The sequence shown here is derived from an EMBL/GenBank/DDBJ whole genome shotgun (WGS) entry which is preliminary data.</text>
</comment>
<proteinExistence type="predicted"/>
<keyword evidence="3" id="KW-1185">Reference proteome</keyword>
<reference evidence="2 3" key="1">
    <citation type="submission" date="2019-01" db="EMBL/GenBank/DDBJ databases">
        <title>Draft genome sequences of the type strains of six Macrococcus species.</title>
        <authorList>
            <person name="Mazhar S."/>
            <person name="Altermann E."/>
            <person name="Hill C."/>
            <person name="Mcauliffe O."/>
        </authorList>
    </citation>
    <scope>NUCLEOTIDE SEQUENCE [LARGE SCALE GENOMIC DNA]</scope>
    <source>
        <strain evidence="2 3">CCM4809</strain>
    </source>
</reference>
<protein>
    <recommendedName>
        <fullName evidence="1">YokE-like PH domain-containing protein</fullName>
    </recommendedName>
</protein>
<dbReference type="OrthoDB" id="2418604at2"/>
<dbReference type="AlphaFoldDB" id="A0A4R6BLD4"/>
<organism evidence="2 3">
    <name type="scientific">Macrococcus hajekii</name>
    <dbReference type="NCBI Taxonomy" id="198482"/>
    <lineage>
        <taxon>Bacteria</taxon>
        <taxon>Bacillati</taxon>
        <taxon>Bacillota</taxon>
        <taxon>Bacilli</taxon>
        <taxon>Bacillales</taxon>
        <taxon>Staphylococcaceae</taxon>
        <taxon>Macrococcus</taxon>
    </lineage>
</organism>
<gene>
    <name evidence="2" type="ORF">ERX37_00460</name>
</gene>
<dbReference type="Proteomes" id="UP000295328">
    <property type="component" value="Unassembled WGS sequence"/>
</dbReference>
<dbReference type="EMBL" id="SCWE01000001">
    <property type="protein sequence ID" value="TDM02593.1"/>
    <property type="molecule type" value="Genomic_DNA"/>
</dbReference>
<evidence type="ECO:0000259" key="1">
    <source>
        <dbReference type="Pfam" id="PF14470"/>
    </source>
</evidence>
<dbReference type="InterPro" id="IPR039519">
    <property type="entry name" value="YokE-like_PH"/>
</dbReference>
<name>A0A4R6BLD4_9STAP</name>
<evidence type="ECO:0000313" key="3">
    <source>
        <dbReference type="Proteomes" id="UP000295328"/>
    </source>
</evidence>
<sequence>MVSDMKKKKVTIRKALEQTEYPIVYKKFSKMFKVIKKSERRFFIKLLKVFCTEIKNNEQIYYASASQLNLNQRGLILLLNNRLLLVHSKERSKIIHFDQIKFSKISEIDFERDDSDMSDEKYGSLFLKVARKNMGSRNYNIRGILKEDLPEVTEFIKIKMS</sequence>
<dbReference type="Pfam" id="PF14470">
    <property type="entry name" value="bPH_3"/>
    <property type="match status" value="1"/>
</dbReference>